<proteinExistence type="predicted"/>
<feature type="transmembrane region" description="Helical" evidence="1">
    <location>
        <begin position="89"/>
        <end position="109"/>
    </location>
</feature>
<keyword evidence="1" id="KW-0472">Membrane</keyword>
<feature type="transmembrane region" description="Helical" evidence="1">
    <location>
        <begin position="129"/>
        <end position="147"/>
    </location>
</feature>
<comment type="caution">
    <text evidence="2">The sequence shown here is derived from an EMBL/GenBank/DDBJ whole genome shotgun (WGS) entry which is preliminary data.</text>
</comment>
<dbReference type="RefSeq" id="WP_121210166.1">
    <property type="nucleotide sequence ID" value="NZ_RBIM01000002.1"/>
</dbReference>
<accession>A0A495DJU5</accession>
<protein>
    <submittedName>
        <fullName evidence="2">Uncharacterized protein</fullName>
    </submittedName>
</protein>
<organism evidence="2 3">
    <name type="scientific">Maricaulis maris</name>
    <dbReference type="NCBI Taxonomy" id="74318"/>
    <lineage>
        <taxon>Bacteria</taxon>
        <taxon>Pseudomonadati</taxon>
        <taxon>Pseudomonadota</taxon>
        <taxon>Alphaproteobacteria</taxon>
        <taxon>Maricaulales</taxon>
        <taxon>Maricaulaceae</taxon>
        <taxon>Maricaulis</taxon>
    </lineage>
</organism>
<dbReference type="Proteomes" id="UP000273675">
    <property type="component" value="Unassembled WGS sequence"/>
</dbReference>
<sequence>MSEPQGQIANDPVVMGVWKRLTQLFAVWRLIVFAGFSKRMLYQVTNDQMSTLMRSRHWKLGLGLLGGLDEAQIIFLADWARLNAERTERIFRSTALIIVSIPVAAVFGISELDPGIWESLGFARLDTLIFIIGAWMLVSGVMMAAAWRARDLADLLDLEKARRALKRAQAGAESA</sequence>
<evidence type="ECO:0000313" key="2">
    <source>
        <dbReference type="EMBL" id="RKR02904.1"/>
    </source>
</evidence>
<evidence type="ECO:0000313" key="3">
    <source>
        <dbReference type="Proteomes" id="UP000273675"/>
    </source>
</evidence>
<keyword evidence="1" id="KW-0812">Transmembrane</keyword>
<reference evidence="2 3" key="1">
    <citation type="submission" date="2018-10" db="EMBL/GenBank/DDBJ databases">
        <title>Genomic Encyclopedia of Type Strains, Phase IV (KMG-IV): sequencing the most valuable type-strain genomes for metagenomic binning, comparative biology and taxonomic classification.</title>
        <authorList>
            <person name="Goeker M."/>
        </authorList>
    </citation>
    <scope>NUCLEOTIDE SEQUENCE [LARGE SCALE GENOMIC DNA]</scope>
    <source>
        <strain evidence="2 3">DSM 4734</strain>
    </source>
</reference>
<dbReference type="AlphaFoldDB" id="A0A495DJU5"/>
<keyword evidence="1" id="KW-1133">Transmembrane helix</keyword>
<gene>
    <name evidence="2" type="ORF">C7435_0848</name>
</gene>
<name>A0A495DJU5_9PROT</name>
<dbReference type="EMBL" id="RBIM01000002">
    <property type="protein sequence ID" value="RKR02904.1"/>
    <property type="molecule type" value="Genomic_DNA"/>
</dbReference>
<dbReference type="OrthoDB" id="7631718at2"/>
<evidence type="ECO:0000256" key="1">
    <source>
        <dbReference type="SAM" id="Phobius"/>
    </source>
</evidence>